<feature type="transmembrane region" description="Helical" evidence="1">
    <location>
        <begin position="64"/>
        <end position="86"/>
    </location>
</feature>
<reference evidence="2" key="1">
    <citation type="journal article" date="2021" name="Proc. Natl. Acad. Sci. U.S.A.">
        <title>A Catalog of Tens of Thousands of Viruses from Human Metagenomes Reveals Hidden Associations with Chronic Diseases.</title>
        <authorList>
            <person name="Tisza M.J."/>
            <person name="Buck C.B."/>
        </authorList>
    </citation>
    <scope>NUCLEOTIDE SEQUENCE</scope>
    <source>
        <strain evidence="2">CtsNK10</strain>
    </source>
</reference>
<proteinExistence type="predicted"/>
<evidence type="ECO:0000256" key="1">
    <source>
        <dbReference type="SAM" id="Phobius"/>
    </source>
</evidence>
<organism evidence="2">
    <name type="scientific">Podoviridae sp. ctsNK10</name>
    <dbReference type="NCBI Taxonomy" id="2826582"/>
    <lineage>
        <taxon>Viruses</taxon>
        <taxon>Duplodnaviria</taxon>
        <taxon>Heunggongvirae</taxon>
        <taxon>Uroviricota</taxon>
        <taxon>Caudoviricetes</taxon>
    </lineage>
</organism>
<name>A0A8S5NLA4_9CAUD</name>
<dbReference type="EMBL" id="BK015191">
    <property type="protein sequence ID" value="DAD95140.1"/>
    <property type="molecule type" value="Genomic_DNA"/>
</dbReference>
<keyword evidence="1" id="KW-1133">Transmembrane helix</keyword>
<protein>
    <submittedName>
        <fullName evidence="2">Uncharacterized protein</fullName>
    </submittedName>
</protein>
<keyword evidence="1" id="KW-0812">Transmembrane</keyword>
<keyword evidence="1" id="KW-0472">Membrane</keyword>
<evidence type="ECO:0000313" key="2">
    <source>
        <dbReference type="EMBL" id="DAD95140.1"/>
    </source>
</evidence>
<accession>A0A8S5NLA4</accession>
<sequence length="149" mass="17064">MINSVIVGRLYQAVHSSKVSRIILERICVIPLLFESPSIILCRFSSKCCSISCMHKPYIILNEIRIALICIVSLTIPAYSTIIVLSSSNSRSTIIRFVCKLTHYIVKRSITITISVQLLSYKRAHSVNKSINRIIFSTFIFMKYRMLFI</sequence>